<evidence type="ECO:0000313" key="10">
    <source>
        <dbReference type="EMBL" id="KAE9284893.1"/>
    </source>
</evidence>
<dbReference type="OrthoDB" id="206848at2759"/>
<protein>
    <recommendedName>
        <fullName evidence="7">Lipase-like C-terminal domain-containing protein</fullName>
    </recommendedName>
</protein>
<evidence type="ECO:0000313" key="13">
    <source>
        <dbReference type="Proteomes" id="UP000435112"/>
    </source>
</evidence>
<dbReference type="Proteomes" id="UP000429607">
    <property type="component" value="Unassembled WGS sequence"/>
</dbReference>
<evidence type="ECO:0000259" key="7">
    <source>
        <dbReference type="Pfam" id="PF24708"/>
    </source>
</evidence>
<dbReference type="GO" id="GO:0016787">
    <property type="term" value="F:hydrolase activity"/>
    <property type="evidence" value="ECO:0007669"/>
    <property type="project" value="UniProtKB-KW"/>
</dbReference>
<evidence type="ECO:0000313" key="9">
    <source>
        <dbReference type="EMBL" id="KAE8976257.1"/>
    </source>
</evidence>
<organism evidence="9 11">
    <name type="scientific">Phytophthora rubi</name>
    <dbReference type="NCBI Taxonomy" id="129364"/>
    <lineage>
        <taxon>Eukaryota</taxon>
        <taxon>Sar</taxon>
        <taxon>Stramenopiles</taxon>
        <taxon>Oomycota</taxon>
        <taxon>Peronosporomycetes</taxon>
        <taxon>Peronosporales</taxon>
        <taxon>Peronosporaceae</taxon>
        <taxon>Phytophthora</taxon>
    </lineage>
</organism>
<dbReference type="AlphaFoldDB" id="A0A6A3I3I5"/>
<evidence type="ECO:0000256" key="4">
    <source>
        <dbReference type="ARBA" id="ARBA00022801"/>
    </source>
</evidence>
<comment type="subcellular location">
    <subcellularLocation>
        <location evidence="1">Secreted</location>
    </subcellularLocation>
</comment>
<dbReference type="PANTHER" id="PTHR34043">
    <property type="entry name" value="ALPHA/BETA-HYDROLASES SUPERFAMILY PROTEIN"/>
    <property type="match status" value="1"/>
</dbReference>
<keyword evidence="2" id="KW-0964">Secreted</keyword>
<keyword evidence="3 6" id="KW-0732">Signal</keyword>
<dbReference type="Proteomes" id="UP000434957">
    <property type="component" value="Unassembled WGS sequence"/>
</dbReference>
<dbReference type="EMBL" id="QXFV01003494">
    <property type="protein sequence ID" value="KAE8976257.1"/>
    <property type="molecule type" value="Genomic_DNA"/>
</dbReference>
<evidence type="ECO:0000256" key="1">
    <source>
        <dbReference type="ARBA" id="ARBA00004613"/>
    </source>
</evidence>
<feature type="domain" description="Lipase-like C-terminal" evidence="7">
    <location>
        <begin position="28"/>
        <end position="393"/>
    </location>
</feature>
<keyword evidence="5" id="KW-0443">Lipid metabolism</keyword>
<dbReference type="GO" id="GO:0006629">
    <property type="term" value="P:lipid metabolic process"/>
    <property type="evidence" value="ECO:0007669"/>
    <property type="project" value="UniProtKB-KW"/>
</dbReference>
<evidence type="ECO:0000256" key="5">
    <source>
        <dbReference type="ARBA" id="ARBA00023098"/>
    </source>
</evidence>
<dbReference type="EMBL" id="QXFU01003472">
    <property type="protein sequence ID" value="KAE8975099.1"/>
    <property type="molecule type" value="Genomic_DNA"/>
</dbReference>
<dbReference type="Pfam" id="PF24708">
    <property type="entry name" value="Lip_C"/>
    <property type="match status" value="1"/>
</dbReference>
<evidence type="ECO:0000313" key="12">
    <source>
        <dbReference type="Proteomes" id="UP000434957"/>
    </source>
</evidence>
<proteinExistence type="predicted"/>
<dbReference type="Gene3D" id="3.40.50.1820">
    <property type="entry name" value="alpha/beta hydrolase"/>
    <property type="match status" value="1"/>
</dbReference>
<sequence length="487" mass="52997">MPTRWLLPVTSLFVFVASFVVPEVQATNSYPIVLVHGFTGWGRDELLGFKYWGGLQGDFQEELEAQGFTVYTAVVGPFSSNWDRACELYAQIKGGQVDYGEKHSTQYGHLRYGRNFTGLYPEWGEVNSDGSVNKVHLIGHSMGGQTSRMLTQMLEKGTTGAPVEENSSSHPLFEGGRSWVHSITTISTPNQGTLLANGISTFGETAIDLLAGLFAAVGIAGDESSLFYDAKMDQWSITAKGDDETLSAYLKRVLSSNIFDSNVKDFCLWSLSTSGAAEENTWVSTLADVYYYSYATMDTHSTYDLLLRKISLPNFLTMFLPLDVFSVFLGSRYGPKSGFSTDWQPNDGLVNTISMAYDSTGKTVSYSGASQIGQWNTMAQLSNMDHTSVMGITLLTQVLDLYSAHAKLLWSLPVTSSRRLSDRTSSGDGAATTVTTAILSLNAAASSMKSSENLKTLCASNANSFAEAYCNKLLAGTTGSTRRHLRG</sequence>
<evidence type="ECO:0000256" key="6">
    <source>
        <dbReference type="SAM" id="SignalP"/>
    </source>
</evidence>
<dbReference type="Proteomes" id="UP000435112">
    <property type="component" value="Unassembled WGS sequence"/>
</dbReference>
<dbReference type="InterPro" id="IPR029058">
    <property type="entry name" value="AB_hydrolase_fold"/>
</dbReference>
<evidence type="ECO:0000256" key="3">
    <source>
        <dbReference type="ARBA" id="ARBA00022729"/>
    </source>
</evidence>
<keyword evidence="4" id="KW-0378">Hydrolase</keyword>
<dbReference type="PANTHER" id="PTHR34043:SF3">
    <property type="entry name" value="ALPHA_BETA-HYDROLASES SUPERFAMILY PROTEIN"/>
    <property type="match status" value="1"/>
</dbReference>
<feature type="signal peptide" evidence="6">
    <location>
        <begin position="1"/>
        <end position="26"/>
    </location>
</feature>
<dbReference type="InterPro" id="IPR056304">
    <property type="entry name" value="Lip-like_C"/>
</dbReference>
<evidence type="ECO:0000313" key="8">
    <source>
        <dbReference type="EMBL" id="KAE8975099.1"/>
    </source>
</evidence>
<feature type="chain" id="PRO_5036164246" description="Lipase-like C-terminal domain-containing protein" evidence="6">
    <location>
        <begin position="27"/>
        <end position="487"/>
    </location>
</feature>
<gene>
    <name evidence="9" type="ORF">PR001_g25470</name>
    <name evidence="8" type="ORF">PR002_g25695</name>
    <name evidence="10" type="ORF">PR003_g26738</name>
</gene>
<keyword evidence="12" id="KW-1185">Reference proteome</keyword>
<accession>A0A6A3I3I5</accession>
<evidence type="ECO:0000256" key="2">
    <source>
        <dbReference type="ARBA" id="ARBA00022525"/>
    </source>
</evidence>
<dbReference type="EMBL" id="QXFT01003534">
    <property type="protein sequence ID" value="KAE9284893.1"/>
    <property type="molecule type" value="Genomic_DNA"/>
</dbReference>
<evidence type="ECO:0000313" key="11">
    <source>
        <dbReference type="Proteomes" id="UP000429607"/>
    </source>
</evidence>
<comment type="caution">
    <text evidence="9">The sequence shown here is derived from an EMBL/GenBank/DDBJ whole genome shotgun (WGS) entry which is preliminary data.</text>
</comment>
<reference evidence="11 13" key="1">
    <citation type="submission" date="2018-09" db="EMBL/GenBank/DDBJ databases">
        <title>Genomic investigation of the strawberry pathogen Phytophthora fragariae indicates pathogenicity is determined by transcriptional variation in three key races.</title>
        <authorList>
            <person name="Adams T.M."/>
            <person name="Armitage A.D."/>
            <person name="Sobczyk M.K."/>
            <person name="Bates H.J."/>
            <person name="Dunwell J.M."/>
            <person name="Nellist C.F."/>
            <person name="Harrison R.J."/>
        </authorList>
    </citation>
    <scope>NUCLEOTIDE SEQUENCE [LARGE SCALE GENOMIC DNA]</scope>
    <source>
        <strain evidence="9 11">SCRP249</strain>
        <strain evidence="8 13">SCRP324</strain>
        <strain evidence="10 12">SCRP333</strain>
    </source>
</reference>
<dbReference type="GO" id="GO:0005576">
    <property type="term" value="C:extracellular region"/>
    <property type="evidence" value="ECO:0007669"/>
    <property type="project" value="UniProtKB-SubCell"/>
</dbReference>
<dbReference type="SUPFAM" id="SSF53474">
    <property type="entry name" value="alpha/beta-Hydrolases"/>
    <property type="match status" value="1"/>
</dbReference>
<name>A0A6A3I3I5_9STRA</name>